<protein>
    <submittedName>
        <fullName evidence="1">Uncharacterized protein</fullName>
    </submittedName>
</protein>
<name>E6QKH5_9ZZZZ</name>
<evidence type="ECO:0000313" key="1">
    <source>
        <dbReference type="EMBL" id="CBI07742.1"/>
    </source>
</evidence>
<dbReference type="EMBL" id="CABQ01000132">
    <property type="protein sequence ID" value="CBI07742.1"/>
    <property type="molecule type" value="Genomic_DNA"/>
</dbReference>
<proteinExistence type="predicted"/>
<reference evidence="1" key="1">
    <citation type="submission" date="2009-10" db="EMBL/GenBank/DDBJ databases">
        <title>Diversity of trophic interactions inside an arsenic-rich microbial ecosystem.</title>
        <authorList>
            <person name="Bertin P.N."/>
            <person name="Heinrich-Salmeron A."/>
            <person name="Pelletier E."/>
            <person name="Goulhen-Chollet F."/>
            <person name="Arsene-Ploetze F."/>
            <person name="Gallien S."/>
            <person name="Calteau A."/>
            <person name="Vallenet D."/>
            <person name="Casiot C."/>
            <person name="Chane-Woon-Ming B."/>
            <person name="Giloteaux L."/>
            <person name="Barakat M."/>
            <person name="Bonnefoy V."/>
            <person name="Bruneel O."/>
            <person name="Chandler M."/>
            <person name="Cleiss J."/>
            <person name="Duran R."/>
            <person name="Elbaz-Poulichet F."/>
            <person name="Fonknechten N."/>
            <person name="Lauga B."/>
            <person name="Mornico D."/>
            <person name="Ortet P."/>
            <person name="Schaeffer C."/>
            <person name="Siguier P."/>
            <person name="Alexander Thil Smith A."/>
            <person name="Van Dorsselaer A."/>
            <person name="Weissenbach J."/>
            <person name="Medigue C."/>
            <person name="Le Paslier D."/>
        </authorList>
    </citation>
    <scope>NUCLEOTIDE SEQUENCE</scope>
</reference>
<gene>
    <name evidence="1" type="ORF">CARN6_1121</name>
</gene>
<sequence>MTRSAKARTRQALEEAIAEALKLITSDNAAAWFRLCIESLR</sequence>
<accession>E6QKH5</accession>
<comment type="caution">
    <text evidence="1">The sequence shown here is derived from an EMBL/GenBank/DDBJ whole genome shotgun (WGS) entry which is preliminary data.</text>
</comment>
<organism evidence="1">
    <name type="scientific">mine drainage metagenome</name>
    <dbReference type="NCBI Taxonomy" id="410659"/>
    <lineage>
        <taxon>unclassified sequences</taxon>
        <taxon>metagenomes</taxon>
        <taxon>ecological metagenomes</taxon>
    </lineage>
</organism>
<dbReference type="AlphaFoldDB" id="E6QKH5"/>